<feature type="active site" description="Proton donor" evidence="15">
    <location>
        <position position="288"/>
    </location>
</feature>
<dbReference type="Proteomes" id="UP000319576">
    <property type="component" value="Chromosome"/>
</dbReference>
<dbReference type="InterPro" id="IPR013783">
    <property type="entry name" value="Ig-like_fold"/>
</dbReference>
<dbReference type="PANTHER" id="PTHR43651">
    <property type="entry name" value="1,4-ALPHA-GLUCAN-BRANCHING ENZYME"/>
    <property type="match status" value="1"/>
</dbReference>
<evidence type="ECO:0000256" key="8">
    <source>
        <dbReference type="ARBA" id="ARBA00023277"/>
    </source>
</evidence>
<keyword evidence="19" id="KW-1185">Reference proteome</keyword>
<dbReference type="UniPathway" id="UPA00299"/>
<dbReference type="CDD" id="cd11325">
    <property type="entry name" value="AmyAc_GTHase"/>
    <property type="match status" value="1"/>
</dbReference>
<dbReference type="Pfam" id="PF11941">
    <property type="entry name" value="DUF3459"/>
    <property type="match status" value="1"/>
</dbReference>
<evidence type="ECO:0000256" key="3">
    <source>
        <dbReference type="ARBA" id="ARBA00008061"/>
    </source>
</evidence>
<comment type="pathway">
    <text evidence="2 14">Glycan biosynthesis; trehalose biosynthesis.</text>
</comment>
<evidence type="ECO:0000256" key="5">
    <source>
        <dbReference type="ARBA" id="ARBA00015938"/>
    </source>
</evidence>
<comment type="catalytic activity">
    <reaction evidence="12 14">
        <text>hydrolysis of (1-&gt;4)-alpha-D-glucosidic linkage in 4-alpha-D-[(1-&gt;4)-alpha-D-glucanosyl]n trehalose to yield trehalose and (1-&gt;4)-alpha-D-glucan.</text>
        <dbReference type="EC" id="3.2.1.141"/>
    </reaction>
</comment>
<evidence type="ECO:0000256" key="10">
    <source>
        <dbReference type="ARBA" id="ARBA00032057"/>
    </source>
</evidence>
<dbReference type="NCBIfam" id="TIGR02402">
    <property type="entry name" value="trehalose_TreZ"/>
    <property type="match status" value="1"/>
</dbReference>
<feature type="site" description="Transition state stabilizer" evidence="16">
    <location>
        <position position="383"/>
    </location>
</feature>
<dbReference type="SUPFAM" id="SSF81296">
    <property type="entry name" value="E set domains"/>
    <property type="match status" value="1"/>
</dbReference>
<name>A0A517XSM9_9BACT</name>
<evidence type="ECO:0000256" key="13">
    <source>
        <dbReference type="NCBIfam" id="TIGR02402"/>
    </source>
</evidence>
<dbReference type="InterPro" id="IPR014756">
    <property type="entry name" value="Ig_E-set"/>
</dbReference>
<feature type="domain" description="Glycosyl hydrolase family 13 catalytic" evidence="17">
    <location>
        <begin position="107"/>
        <end position="453"/>
    </location>
</feature>
<dbReference type="CDD" id="cd02853">
    <property type="entry name" value="E_set_MTHase_like_N"/>
    <property type="match status" value="1"/>
</dbReference>
<dbReference type="SMART" id="SM00642">
    <property type="entry name" value="Aamy"/>
    <property type="match status" value="1"/>
</dbReference>
<evidence type="ECO:0000256" key="6">
    <source>
        <dbReference type="ARBA" id="ARBA00022490"/>
    </source>
</evidence>
<evidence type="ECO:0000256" key="9">
    <source>
        <dbReference type="ARBA" id="ARBA00023295"/>
    </source>
</evidence>
<dbReference type="EMBL" id="CP036273">
    <property type="protein sequence ID" value="QDU20516.1"/>
    <property type="molecule type" value="Genomic_DNA"/>
</dbReference>
<evidence type="ECO:0000256" key="14">
    <source>
        <dbReference type="PIRNR" id="PIRNR006337"/>
    </source>
</evidence>
<reference evidence="18 19" key="1">
    <citation type="submission" date="2019-02" db="EMBL/GenBank/DDBJ databases">
        <title>Deep-cultivation of Planctomycetes and their phenomic and genomic characterization uncovers novel biology.</title>
        <authorList>
            <person name="Wiegand S."/>
            <person name="Jogler M."/>
            <person name="Boedeker C."/>
            <person name="Pinto D."/>
            <person name="Vollmers J."/>
            <person name="Rivas-Marin E."/>
            <person name="Kohn T."/>
            <person name="Peeters S.H."/>
            <person name="Heuer A."/>
            <person name="Rast P."/>
            <person name="Oberbeckmann S."/>
            <person name="Bunk B."/>
            <person name="Jeske O."/>
            <person name="Meyerdierks A."/>
            <person name="Storesund J.E."/>
            <person name="Kallscheuer N."/>
            <person name="Luecker S."/>
            <person name="Lage O.M."/>
            <person name="Pohl T."/>
            <person name="Merkel B.J."/>
            <person name="Hornburger P."/>
            <person name="Mueller R.-W."/>
            <person name="Bruemmer F."/>
            <person name="Labrenz M."/>
            <person name="Spormann A.M."/>
            <person name="Op den Camp H."/>
            <person name="Overmann J."/>
            <person name="Amann R."/>
            <person name="Jetten M.S.M."/>
            <person name="Mascher T."/>
            <person name="Medema M.H."/>
            <person name="Devos D.P."/>
            <person name="Kaster A.-K."/>
            <person name="Ovreas L."/>
            <person name="Rohde M."/>
            <person name="Galperin M.Y."/>
            <person name="Jogler C."/>
        </authorList>
    </citation>
    <scope>NUCLEOTIDE SEQUENCE [LARGE SCALE GENOMIC DNA]</scope>
    <source>
        <strain evidence="18 19">ETA_A1</strain>
    </source>
</reference>
<dbReference type="GO" id="GO:0005992">
    <property type="term" value="P:trehalose biosynthetic process"/>
    <property type="evidence" value="ECO:0007669"/>
    <property type="project" value="UniProtKB-UniRule"/>
</dbReference>
<proteinExistence type="inferred from homology"/>
<gene>
    <name evidence="18" type="primary">treZ_1</name>
    <name evidence="18" type="ORF">ETAA1_24680</name>
</gene>
<evidence type="ECO:0000313" key="19">
    <source>
        <dbReference type="Proteomes" id="UP000319576"/>
    </source>
</evidence>
<evidence type="ECO:0000256" key="12">
    <source>
        <dbReference type="ARBA" id="ARBA00034013"/>
    </source>
</evidence>
<dbReference type="Gene3D" id="3.20.20.80">
    <property type="entry name" value="Glycosidases"/>
    <property type="match status" value="1"/>
</dbReference>
<evidence type="ECO:0000313" key="18">
    <source>
        <dbReference type="EMBL" id="QDU20516.1"/>
    </source>
</evidence>
<dbReference type="PIRSF" id="PIRSF006337">
    <property type="entry name" value="Trehalose_TreZ"/>
    <property type="match status" value="1"/>
</dbReference>
<evidence type="ECO:0000256" key="11">
    <source>
        <dbReference type="ARBA" id="ARBA00033284"/>
    </source>
</evidence>
<dbReference type="InterPro" id="IPR006047">
    <property type="entry name" value="GH13_cat_dom"/>
</dbReference>
<dbReference type="GO" id="GO:0033942">
    <property type="term" value="F:4-alpha-D-(1-&gt;4)-alpha-D-glucanotrehalose trehalohydrolase activity"/>
    <property type="evidence" value="ECO:0007669"/>
    <property type="project" value="UniProtKB-EC"/>
</dbReference>
<dbReference type="AlphaFoldDB" id="A0A517XSM9"/>
<accession>A0A517XSM9</accession>
<dbReference type="PANTHER" id="PTHR43651:SF11">
    <property type="entry name" value="MALTO-OLIGOSYLTREHALOSE TREHALOHYDROLASE"/>
    <property type="match status" value="1"/>
</dbReference>
<evidence type="ECO:0000256" key="7">
    <source>
        <dbReference type="ARBA" id="ARBA00022801"/>
    </source>
</evidence>
<dbReference type="SUPFAM" id="SSF51445">
    <property type="entry name" value="(Trans)glycosidases"/>
    <property type="match status" value="1"/>
</dbReference>
<evidence type="ECO:0000259" key="17">
    <source>
        <dbReference type="SMART" id="SM00642"/>
    </source>
</evidence>
<dbReference type="KEGG" id="uli:ETAA1_24680"/>
<organism evidence="18 19">
    <name type="scientific">Urbifossiella limnaea</name>
    <dbReference type="NCBI Taxonomy" id="2528023"/>
    <lineage>
        <taxon>Bacteria</taxon>
        <taxon>Pseudomonadati</taxon>
        <taxon>Planctomycetota</taxon>
        <taxon>Planctomycetia</taxon>
        <taxon>Gemmatales</taxon>
        <taxon>Gemmataceae</taxon>
        <taxon>Urbifossiella</taxon>
    </lineage>
</organism>
<feature type="active site" description="Nucleophile" evidence="15">
    <location>
        <position position="253"/>
    </location>
</feature>
<dbReference type="InterPro" id="IPR022567">
    <property type="entry name" value="DUF3459"/>
</dbReference>
<keyword evidence="7 14" id="KW-0378">Hydrolase</keyword>
<dbReference type="GO" id="GO:0005737">
    <property type="term" value="C:cytoplasm"/>
    <property type="evidence" value="ECO:0007669"/>
    <property type="project" value="UniProtKB-SubCell"/>
</dbReference>
<keyword evidence="8" id="KW-0119">Carbohydrate metabolism</keyword>
<evidence type="ECO:0000256" key="1">
    <source>
        <dbReference type="ARBA" id="ARBA00004496"/>
    </source>
</evidence>
<keyword evidence="9 14" id="KW-0326">Glycosidase</keyword>
<dbReference type="Gene3D" id="2.60.40.10">
    <property type="entry name" value="Immunoglobulins"/>
    <property type="match status" value="1"/>
</dbReference>
<keyword evidence="6" id="KW-0963">Cytoplasm</keyword>
<sequence length="636" mass="70799">MTSNGVHFRVWAPKRNRVEVVVESGAAVGEHLLRSEEDRYFTGVVARAAAGDLYRYRLDGDGPFPDPVSRFQPDGPFGPSQVVNPAAFAWTDDAWKGRSLAGQVIYELHVGTFTRAGTWAAASEQLPHLAELGVTVLEVMPVGDFPGRFGWGYDGVNLYAPTRLYGTPDDFRGFVDAAHRHRLAVILDVVYNHLGPDGCYLAEFGPYFSDTHVSDWGNGLNFDGLDCERVREFVAANAGYWVDEFHLDGLRIDASQSIHDDSPRHILADIAARVRLAARGRATIVVNENEPQDVKLVRPAEQGGYGLDGLWNEDFHHTGMVALTGRAEAYYSDHAGGPQELVSAAKYGFLFQGQRYAWQEARRGTPTFDVAPWRVVNYLQNHDQVANSGHGHRAHRQTSPGRLRAATACLLLFPGTPMLFMGQEFAASAPFYYFADAKPELAPKIRAGRVQFMSQFRSMDRPDLTGWLPDPDSPETVKRCRLDHTERETNADVYRLHKDLLTLRRTDAAFGPSDVRKVDGAVLGPRAFVVRYFAAAGDRLLLVNFGTDQFLDRAPEPLLAPPVGHSWRVVWSSDDPAYGGTGTAHPEVRDGWRLPGEAALVMAPDPLPPADLKAVRKYAERLAKERREHERTRFWQ</sequence>
<evidence type="ECO:0000256" key="15">
    <source>
        <dbReference type="PIRSR" id="PIRSR006337-1"/>
    </source>
</evidence>
<comment type="subcellular location">
    <subcellularLocation>
        <location evidence="1 15">Cytoplasm</location>
    </subcellularLocation>
</comment>
<comment type="similarity">
    <text evidence="3 14">Belongs to the glycosyl hydrolase 13 family.</text>
</comment>
<dbReference type="Gene3D" id="1.10.10.760">
    <property type="entry name" value="E-set domains of sugar-utilizing enzymes"/>
    <property type="match status" value="1"/>
</dbReference>
<dbReference type="InterPro" id="IPR017853">
    <property type="entry name" value="GH"/>
</dbReference>
<evidence type="ECO:0000256" key="2">
    <source>
        <dbReference type="ARBA" id="ARBA00005199"/>
    </source>
</evidence>
<dbReference type="Pfam" id="PF00128">
    <property type="entry name" value="Alpha-amylase"/>
    <property type="match status" value="1"/>
</dbReference>
<evidence type="ECO:0000256" key="16">
    <source>
        <dbReference type="PIRSR" id="PIRSR006337-3"/>
    </source>
</evidence>
<dbReference type="InterPro" id="IPR044901">
    <property type="entry name" value="Trehalose_TreZ_E-set_sf"/>
</dbReference>
<evidence type="ECO:0000256" key="4">
    <source>
        <dbReference type="ARBA" id="ARBA00012268"/>
    </source>
</evidence>
<dbReference type="EC" id="3.2.1.141" evidence="4 13"/>
<protein>
    <recommendedName>
        <fullName evidence="5 13">Malto-oligosyltrehalose trehalohydrolase</fullName>
        <shortName evidence="14">MTHase</shortName>
        <ecNumber evidence="4 13">3.2.1.141</ecNumber>
    </recommendedName>
    <alternativeName>
        <fullName evidence="11 14">4-alpha-D-((1-&gt;4)-alpha-D-glucano)trehalose trehalohydrolase</fullName>
    </alternativeName>
    <alternativeName>
        <fullName evidence="10 14">Maltooligosyl trehalose trehalohydrolase</fullName>
    </alternativeName>
</protein>
<dbReference type="InterPro" id="IPR012768">
    <property type="entry name" value="Trehalose_TreZ"/>
</dbReference>